<accession>A0ABW5MUY8</accession>
<dbReference type="Gene3D" id="3.30.530.20">
    <property type="match status" value="1"/>
</dbReference>
<evidence type="ECO:0000313" key="1">
    <source>
        <dbReference type="EMBL" id="MFD2586892.1"/>
    </source>
</evidence>
<proteinExistence type="predicted"/>
<dbReference type="EMBL" id="JBHULB010000008">
    <property type="protein sequence ID" value="MFD2586892.1"/>
    <property type="molecule type" value="Genomic_DNA"/>
</dbReference>
<comment type="caution">
    <text evidence="1">The sequence shown here is derived from an EMBL/GenBank/DDBJ whole genome shotgun (WGS) entry which is preliminary data.</text>
</comment>
<dbReference type="Proteomes" id="UP001597526">
    <property type="component" value="Unassembled WGS sequence"/>
</dbReference>
<protein>
    <submittedName>
        <fullName evidence="1">SRPBCC family protein</fullName>
    </submittedName>
</protein>
<keyword evidence="2" id="KW-1185">Reference proteome</keyword>
<organism evidence="1 2">
    <name type="scientific">Croceitalea marina</name>
    <dbReference type="NCBI Taxonomy" id="1775166"/>
    <lineage>
        <taxon>Bacteria</taxon>
        <taxon>Pseudomonadati</taxon>
        <taxon>Bacteroidota</taxon>
        <taxon>Flavobacteriia</taxon>
        <taxon>Flavobacteriales</taxon>
        <taxon>Flavobacteriaceae</taxon>
        <taxon>Croceitalea</taxon>
    </lineage>
</organism>
<dbReference type="CDD" id="cd07818">
    <property type="entry name" value="SRPBCC_1"/>
    <property type="match status" value="1"/>
</dbReference>
<dbReference type="RefSeq" id="WP_377766449.1">
    <property type="nucleotide sequence ID" value="NZ_JBHULB010000008.1"/>
</dbReference>
<sequence length="175" mass="19962">MMTFLYILGGIVLLILILGMIAPKAYDVSRSVIVNKPKNEVFKSLRSLKEQEKWSPWEKKDPNMKKEFTGIDGEVGAKSAWVGNKDVGEGEQEITKIIENKRVEGKLRFFKPWKSEADCYFNVEDDTSSSTKVTWGFSGNNKFPFSIFMLFFSMDKTVGKDFEEGLASFKALMEK</sequence>
<dbReference type="InterPro" id="IPR023393">
    <property type="entry name" value="START-like_dom_sf"/>
</dbReference>
<evidence type="ECO:0000313" key="2">
    <source>
        <dbReference type="Proteomes" id="UP001597526"/>
    </source>
</evidence>
<name>A0ABW5MUY8_9FLAO</name>
<gene>
    <name evidence="1" type="ORF">ACFSQJ_08120</name>
</gene>
<dbReference type="SUPFAM" id="SSF55961">
    <property type="entry name" value="Bet v1-like"/>
    <property type="match status" value="1"/>
</dbReference>
<reference evidence="2" key="1">
    <citation type="journal article" date="2019" name="Int. J. Syst. Evol. Microbiol.">
        <title>The Global Catalogue of Microorganisms (GCM) 10K type strain sequencing project: providing services to taxonomists for standard genome sequencing and annotation.</title>
        <authorList>
            <consortium name="The Broad Institute Genomics Platform"/>
            <consortium name="The Broad Institute Genome Sequencing Center for Infectious Disease"/>
            <person name="Wu L."/>
            <person name="Ma J."/>
        </authorList>
    </citation>
    <scope>NUCLEOTIDE SEQUENCE [LARGE SCALE GENOMIC DNA]</scope>
    <source>
        <strain evidence="2">KCTC 52368</strain>
    </source>
</reference>